<dbReference type="Proteomes" id="UP000231658">
    <property type="component" value="Unassembled WGS sequence"/>
</dbReference>
<dbReference type="InterPro" id="IPR051082">
    <property type="entry name" value="Pentapeptide-BTB/POZ_domain"/>
</dbReference>
<dbReference type="SUPFAM" id="SSF141571">
    <property type="entry name" value="Pentapeptide repeat-like"/>
    <property type="match status" value="1"/>
</dbReference>
<dbReference type="GO" id="GO:0000160">
    <property type="term" value="P:phosphorelay signal transduction system"/>
    <property type="evidence" value="ECO:0007669"/>
    <property type="project" value="InterPro"/>
</dbReference>
<accession>A0A1C3RLS7</accession>
<dbReference type="STRING" id="1867952.MTBPR1_90035"/>
<feature type="compositionally biased region" description="Polar residues" evidence="2">
    <location>
        <begin position="257"/>
        <end position="267"/>
    </location>
</feature>
<evidence type="ECO:0000256" key="1">
    <source>
        <dbReference type="PROSITE-ProRule" id="PRU00169"/>
    </source>
</evidence>
<dbReference type="InterPro" id="IPR001646">
    <property type="entry name" value="5peptide_repeat"/>
</dbReference>
<protein>
    <recommendedName>
        <fullName evidence="3">Response regulatory domain-containing protein</fullName>
    </recommendedName>
</protein>
<dbReference type="InterPro" id="IPR011006">
    <property type="entry name" value="CheY-like_superfamily"/>
</dbReference>
<evidence type="ECO:0000313" key="4">
    <source>
        <dbReference type="EMBL" id="SCA58188.1"/>
    </source>
</evidence>
<feature type="compositionally biased region" description="Basic and acidic residues" evidence="2">
    <location>
        <begin position="290"/>
        <end position="317"/>
    </location>
</feature>
<dbReference type="AlphaFoldDB" id="A0A1C3RLS7"/>
<sequence length="527" mass="57181">MSDFDFSAYKVMLCDNDPASIDAARTTYLDNGIGDFVATPSPEEALDHIPMMKPDLMLIGLKFPEISGIEVVRQIRGLMDGAFFKTPILILLDKVAPNTLREACKAGIEGALRKPLEAEKILRFSRSVILKPRRFVCVNHYFGPERRTLEDIERSKELCRRKDGIQAPVQPGRSSLDSSPVMSGGFKGSSIELFGNDAPAPAATKPTPPKQAKASDVEAAEVSNLTQEAPSSARKAERVVQHEASSHSRGAAGATLQAPSSQKSSGSIFAGEDTAQGKKTSNDFALTDDAPAKQSKEDFDFGLAEEEKKKAKSKQENLIEEEAASKKKAQAKVALEEAEKKAKKKKKETEAGPADEDFEEIVDLEECLEQHKEWINSGGKNGKRAKRPHSDFRGQEIAEVDFTGAILPQSCFEGLNCTSTVFRKADLSGSTFKEALLSSSDLRVARLSKVDMRNAKLDRSDMLGADLSEADLAGASLRRVNLSGANLHQTNLCGVNLTSVQGLIAEQVKRAITDSTTRLPSNLNMAP</sequence>
<dbReference type="InterPro" id="IPR001789">
    <property type="entry name" value="Sig_transdc_resp-reg_receiver"/>
</dbReference>
<dbReference type="Gene3D" id="2.160.20.80">
    <property type="entry name" value="E3 ubiquitin-protein ligase SopA"/>
    <property type="match status" value="1"/>
</dbReference>
<dbReference type="OrthoDB" id="7908941at2"/>
<dbReference type="EMBL" id="FLYE01000048">
    <property type="protein sequence ID" value="SCA58188.1"/>
    <property type="molecule type" value="Genomic_DNA"/>
</dbReference>
<dbReference type="PANTHER" id="PTHR14136:SF17">
    <property type="entry name" value="BTB_POZ DOMAIN-CONTAINING PROTEIN KCTD9"/>
    <property type="match status" value="1"/>
</dbReference>
<dbReference type="PROSITE" id="PS50110">
    <property type="entry name" value="RESPONSE_REGULATORY"/>
    <property type="match status" value="1"/>
</dbReference>
<dbReference type="RefSeq" id="WP_069190192.1">
    <property type="nucleotide sequence ID" value="NZ_FLYE01000048.1"/>
</dbReference>
<comment type="caution">
    <text evidence="1">Lacks conserved residue(s) required for the propagation of feature annotation.</text>
</comment>
<feature type="region of interest" description="Disordered" evidence="2">
    <location>
        <begin position="187"/>
        <end position="330"/>
    </location>
</feature>
<dbReference type="Pfam" id="PF00072">
    <property type="entry name" value="Response_reg"/>
    <property type="match status" value="1"/>
</dbReference>
<gene>
    <name evidence="4" type="ORF">MTBPR1_90035</name>
</gene>
<feature type="domain" description="Response regulatory" evidence="3">
    <location>
        <begin position="10"/>
        <end position="129"/>
    </location>
</feature>
<evidence type="ECO:0000256" key="2">
    <source>
        <dbReference type="SAM" id="MobiDB-lite"/>
    </source>
</evidence>
<dbReference type="SUPFAM" id="SSF52172">
    <property type="entry name" value="CheY-like"/>
    <property type="match status" value="1"/>
</dbReference>
<evidence type="ECO:0000259" key="3">
    <source>
        <dbReference type="PROSITE" id="PS50110"/>
    </source>
</evidence>
<name>A0A1C3RLS7_9PROT</name>
<reference evidence="4 5" key="1">
    <citation type="submission" date="2016-07" db="EMBL/GenBank/DDBJ databases">
        <authorList>
            <person name="Lefevre C.T."/>
        </authorList>
    </citation>
    <scope>NUCLEOTIDE SEQUENCE [LARGE SCALE GENOMIC DNA]</scope>
    <source>
        <strain evidence="4">PR1</strain>
    </source>
</reference>
<keyword evidence="5" id="KW-1185">Reference proteome</keyword>
<dbReference type="Gene3D" id="3.40.50.2300">
    <property type="match status" value="1"/>
</dbReference>
<feature type="compositionally biased region" description="Basic and acidic residues" evidence="2">
    <location>
        <begin position="234"/>
        <end position="246"/>
    </location>
</feature>
<feature type="compositionally biased region" description="Low complexity" evidence="2">
    <location>
        <begin position="198"/>
        <end position="214"/>
    </location>
</feature>
<dbReference type="PANTHER" id="PTHR14136">
    <property type="entry name" value="BTB_POZ DOMAIN-CONTAINING PROTEIN KCTD9"/>
    <property type="match status" value="1"/>
</dbReference>
<feature type="compositionally biased region" description="Polar residues" evidence="2">
    <location>
        <begin position="172"/>
        <end position="181"/>
    </location>
</feature>
<evidence type="ECO:0000313" key="5">
    <source>
        <dbReference type="Proteomes" id="UP000231658"/>
    </source>
</evidence>
<feature type="region of interest" description="Disordered" evidence="2">
    <location>
        <begin position="163"/>
        <end position="182"/>
    </location>
</feature>
<dbReference type="SMART" id="SM00448">
    <property type="entry name" value="REC"/>
    <property type="match status" value="1"/>
</dbReference>
<dbReference type="Pfam" id="PF00805">
    <property type="entry name" value="Pentapeptide"/>
    <property type="match status" value="1"/>
</dbReference>
<organism evidence="4 5">
    <name type="scientific">Candidatus Terasakiella magnetica</name>
    <dbReference type="NCBI Taxonomy" id="1867952"/>
    <lineage>
        <taxon>Bacteria</taxon>
        <taxon>Pseudomonadati</taxon>
        <taxon>Pseudomonadota</taxon>
        <taxon>Alphaproteobacteria</taxon>
        <taxon>Rhodospirillales</taxon>
        <taxon>Terasakiellaceae</taxon>
        <taxon>Terasakiella</taxon>
    </lineage>
</organism>
<proteinExistence type="predicted"/>